<organism evidence="6 7">
    <name type="scientific">Mongoliibacter ruber</name>
    <dbReference type="NCBI Taxonomy" id="1750599"/>
    <lineage>
        <taxon>Bacteria</taxon>
        <taxon>Pseudomonadati</taxon>
        <taxon>Bacteroidota</taxon>
        <taxon>Cytophagia</taxon>
        <taxon>Cytophagales</taxon>
        <taxon>Cyclobacteriaceae</taxon>
        <taxon>Mongoliibacter</taxon>
    </lineage>
</organism>
<sequence length="127" mass="13920">MDNESQIGMGRKNKSNDWKKRDGVVYSTSNNFEFDAGGDDEAETLPPQQQKLKVMLDKKSRGGKQVTLIDGFIGTEDDLKELGKMLKTKCGVGGSAKDGEILIQGDHRDKVLEILLDQGYKAKKSGG</sequence>
<dbReference type="Pfam" id="PF01253">
    <property type="entry name" value="SUI1"/>
    <property type="match status" value="1"/>
</dbReference>
<dbReference type="GO" id="GO:0002188">
    <property type="term" value="P:translation reinitiation"/>
    <property type="evidence" value="ECO:0007669"/>
    <property type="project" value="TreeGrafter"/>
</dbReference>
<keyword evidence="2" id="KW-0810">Translation regulation</keyword>
<dbReference type="CDD" id="cd11567">
    <property type="entry name" value="YciH_like"/>
    <property type="match status" value="1"/>
</dbReference>
<name>A0A2T0WJX0_9BACT</name>
<reference evidence="6 7" key="1">
    <citation type="submission" date="2018-03" db="EMBL/GenBank/DDBJ databases">
        <title>Genomic Encyclopedia of Archaeal and Bacterial Type Strains, Phase II (KMG-II): from individual species to whole genera.</title>
        <authorList>
            <person name="Goeker M."/>
        </authorList>
    </citation>
    <scope>NUCLEOTIDE SEQUENCE [LARGE SCALE GENOMIC DNA]</scope>
    <source>
        <strain evidence="6 7">DSM 27929</strain>
    </source>
</reference>
<evidence type="ECO:0000256" key="2">
    <source>
        <dbReference type="ARBA" id="ARBA00022845"/>
    </source>
</evidence>
<evidence type="ECO:0000259" key="5">
    <source>
        <dbReference type="PROSITE" id="PS50296"/>
    </source>
</evidence>
<dbReference type="Gene3D" id="3.30.780.10">
    <property type="entry name" value="SUI1-like domain"/>
    <property type="match status" value="1"/>
</dbReference>
<evidence type="ECO:0000256" key="3">
    <source>
        <dbReference type="ARBA" id="ARBA00022917"/>
    </source>
</evidence>
<comment type="caution">
    <text evidence="6">The sequence shown here is derived from an EMBL/GenBank/DDBJ whole genome shotgun (WGS) entry which is preliminary data.</text>
</comment>
<dbReference type="GO" id="GO:0001731">
    <property type="term" value="P:formation of translation preinitiation complex"/>
    <property type="evidence" value="ECO:0007669"/>
    <property type="project" value="TreeGrafter"/>
</dbReference>
<proteinExistence type="inferred from homology"/>
<dbReference type="InterPro" id="IPR001950">
    <property type="entry name" value="SUI1"/>
</dbReference>
<evidence type="ECO:0000256" key="4">
    <source>
        <dbReference type="SAM" id="MobiDB-lite"/>
    </source>
</evidence>
<dbReference type="InterPro" id="IPR050318">
    <property type="entry name" value="DENR/SUI1_TIF"/>
</dbReference>
<dbReference type="InterPro" id="IPR036877">
    <property type="entry name" value="SUI1_dom_sf"/>
</dbReference>
<feature type="domain" description="SUI1" evidence="5">
    <location>
        <begin position="53"/>
        <end position="119"/>
    </location>
</feature>
<dbReference type="PANTHER" id="PTHR12789">
    <property type="entry name" value="DENSITY-REGULATED PROTEIN HOMOLOG"/>
    <property type="match status" value="1"/>
</dbReference>
<dbReference type="PANTHER" id="PTHR12789:SF0">
    <property type="entry name" value="DENSITY-REGULATED PROTEIN"/>
    <property type="match status" value="1"/>
</dbReference>
<feature type="region of interest" description="Disordered" evidence="4">
    <location>
        <begin position="1"/>
        <end position="22"/>
    </location>
</feature>
<dbReference type="GO" id="GO:0006417">
    <property type="term" value="P:regulation of translation"/>
    <property type="evidence" value="ECO:0007669"/>
    <property type="project" value="UniProtKB-KW"/>
</dbReference>
<dbReference type="Proteomes" id="UP000238157">
    <property type="component" value="Unassembled WGS sequence"/>
</dbReference>
<dbReference type="GO" id="GO:0003743">
    <property type="term" value="F:translation initiation factor activity"/>
    <property type="evidence" value="ECO:0007669"/>
    <property type="project" value="UniProtKB-KW"/>
</dbReference>
<dbReference type="EMBL" id="PVTR01000007">
    <property type="protein sequence ID" value="PRY86952.1"/>
    <property type="molecule type" value="Genomic_DNA"/>
</dbReference>
<dbReference type="GO" id="GO:0003729">
    <property type="term" value="F:mRNA binding"/>
    <property type="evidence" value="ECO:0007669"/>
    <property type="project" value="TreeGrafter"/>
</dbReference>
<dbReference type="SUPFAM" id="SSF55159">
    <property type="entry name" value="eIF1-like"/>
    <property type="match status" value="1"/>
</dbReference>
<keyword evidence="7" id="KW-1185">Reference proteome</keyword>
<keyword evidence="3" id="KW-0648">Protein biosynthesis</keyword>
<accession>A0A2T0WJX0</accession>
<protein>
    <submittedName>
        <fullName evidence="6">Translation initiation factor 1</fullName>
    </submittedName>
</protein>
<evidence type="ECO:0000313" key="7">
    <source>
        <dbReference type="Proteomes" id="UP000238157"/>
    </source>
</evidence>
<gene>
    <name evidence="6" type="ORF">CLW00_10720</name>
</gene>
<evidence type="ECO:0000313" key="6">
    <source>
        <dbReference type="EMBL" id="PRY86952.1"/>
    </source>
</evidence>
<dbReference type="PROSITE" id="PS50296">
    <property type="entry name" value="SUI1"/>
    <property type="match status" value="1"/>
</dbReference>
<evidence type="ECO:0000256" key="1">
    <source>
        <dbReference type="ARBA" id="ARBA00005422"/>
    </source>
</evidence>
<comment type="similarity">
    <text evidence="1">Belongs to the SUI1 family.</text>
</comment>
<dbReference type="PIRSF" id="PIRSF037511">
    <property type="entry name" value="Transl_init_SUI1_pro"/>
    <property type="match status" value="1"/>
</dbReference>
<dbReference type="AlphaFoldDB" id="A0A2T0WJX0"/>
<keyword evidence="6" id="KW-0396">Initiation factor</keyword>
<dbReference type="InterPro" id="IPR005872">
    <property type="entry name" value="SUI1_arc_bac"/>
</dbReference>